<dbReference type="AlphaFoldDB" id="A0AAP0PYR2"/>
<proteinExistence type="predicted"/>
<gene>
    <name evidence="2" type="ORF">Syun_006686</name>
</gene>
<reference evidence="2 3" key="1">
    <citation type="submission" date="2024-01" db="EMBL/GenBank/DDBJ databases">
        <title>Genome assemblies of Stephania.</title>
        <authorList>
            <person name="Yang L."/>
        </authorList>
    </citation>
    <scope>NUCLEOTIDE SEQUENCE [LARGE SCALE GENOMIC DNA]</scope>
    <source>
        <strain evidence="2">YNDBR</strain>
        <tissue evidence="2">Leaf</tissue>
    </source>
</reference>
<keyword evidence="3" id="KW-1185">Reference proteome</keyword>
<accession>A0AAP0PYR2</accession>
<sequence>MSASTVNEPRIRGLLIVKTRDCKEMLLLGFGICCLCLLRAFFLKFAYFGDMACLLATSTNSIRPPPTVFFKMSGLLAVLTRRITFLI</sequence>
<keyword evidence="1" id="KW-0472">Membrane</keyword>
<feature type="transmembrane region" description="Helical" evidence="1">
    <location>
        <begin position="25"/>
        <end position="48"/>
    </location>
</feature>
<name>A0AAP0PYR2_9MAGN</name>
<dbReference type="EMBL" id="JBBNAF010000003">
    <property type="protein sequence ID" value="KAK9160345.1"/>
    <property type="molecule type" value="Genomic_DNA"/>
</dbReference>
<dbReference type="Proteomes" id="UP001420932">
    <property type="component" value="Unassembled WGS sequence"/>
</dbReference>
<organism evidence="2 3">
    <name type="scientific">Stephania yunnanensis</name>
    <dbReference type="NCBI Taxonomy" id="152371"/>
    <lineage>
        <taxon>Eukaryota</taxon>
        <taxon>Viridiplantae</taxon>
        <taxon>Streptophyta</taxon>
        <taxon>Embryophyta</taxon>
        <taxon>Tracheophyta</taxon>
        <taxon>Spermatophyta</taxon>
        <taxon>Magnoliopsida</taxon>
        <taxon>Ranunculales</taxon>
        <taxon>Menispermaceae</taxon>
        <taxon>Menispermoideae</taxon>
        <taxon>Cissampelideae</taxon>
        <taxon>Stephania</taxon>
    </lineage>
</organism>
<evidence type="ECO:0000313" key="2">
    <source>
        <dbReference type="EMBL" id="KAK9160345.1"/>
    </source>
</evidence>
<protein>
    <submittedName>
        <fullName evidence="2">Uncharacterized protein</fullName>
    </submittedName>
</protein>
<evidence type="ECO:0000313" key="3">
    <source>
        <dbReference type="Proteomes" id="UP001420932"/>
    </source>
</evidence>
<keyword evidence="1" id="KW-1133">Transmembrane helix</keyword>
<keyword evidence="1" id="KW-0812">Transmembrane</keyword>
<evidence type="ECO:0000256" key="1">
    <source>
        <dbReference type="SAM" id="Phobius"/>
    </source>
</evidence>
<comment type="caution">
    <text evidence="2">The sequence shown here is derived from an EMBL/GenBank/DDBJ whole genome shotgun (WGS) entry which is preliminary data.</text>
</comment>